<dbReference type="Pfam" id="PF00872">
    <property type="entry name" value="Transposase_mut"/>
    <property type="match status" value="1"/>
</dbReference>
<accession>A0A7C5MW27</accession>
<organism evidence="6">
    <name type="scientific">Thiolapillus brandeum</name>
    <dbReference type="NCBI Taxonomy" id="1076588"/>
    <lineage>
        <taxon>Bacteria</taxon>
        <taxon>Pseudomonadati</taxon>
        <taxon>Pseudomonadota</taxon>
        <taxon>Gammaproteobacteria</taxon>
        <taxon>Chromatiales</taxon>
        <taxon>Sedimenticolaceae</taxon>
        <taxon>Thiolapillus</taxon>
    </lineage>
</organism>
<comment type="similarity">
    <text evidence="2">Belongs to the transposase mutator family.</text>
</comment>
<reference evidence="6" key="1">
    <citation type="journal article" date="2020" name="mSystems">
        <title>Genome- and Community-Level Interaction Insights into Carbon Utilization and Element Cycling Functions of Hydrothermarchaeota in Hydrothermal Sediment.</title>
        <authorList>
            <person name="Zhou Z."/>
            <person name="Liu Y."/>
            <person name="Xu W."/>
            <person name="Pan J."/>
            <person name="Luo Z.H."/>
            <person name="Li M."/>
        </authorList>
    </citation>
    <scope>NUCLEOTIDE SEQUENCE [LARGE SCALE GENOMIC DNA]</scope>
    <source>
        <strain evidence="6">HyVt-535</strain>
    </source>
</reference>
<dbReference type="GO" id="GO:0004803">
    <property type="term" value="F:transposase activity"/>
    <property type="evidence" value="ECO:0007669"/>
    <property type="project" value="InterPro"/>
</dbReference>
<evidence type="ECO:0000256" key="4">
    <source>
        <dbReference type="ARBA" id="ARBA00023125"/>
    </source>
</evidence>
<dbReference type="GO" id="GO:0003677">
    <property type="term" value="F:DNA binding"/>
    <property type="evidence" value="ECO:0007669"/>
    <property type="project" value="UniProtKB-KW"/>
</dbReference>
<evidence type="ECO:0000256" key="1">
    <source>
        <dbReference type="ARBA" id="ARBA00002190"/>
    </source>
</evidence>
<dbReference type="InterPro" id="IPR001207">
    <property type="entry name" value="Transposase_mutator"/>
</dbReference>
<evidence type="ECO:0000256" key="5">
    <source>
        <dbReference type="ARBA" id="ARBA00023172"/>
    </source>
</evidence>
<dbReference type="AlphaFoldDB" id="A0A7C5MW27"/>
<keyword evidence="4" id="KW-0238">DNA-binding</keyword>
<keyword evidence="5" id="KW-0233">DNA recombination</keyword>
<evidence type="ECO:0000313" key="6">
    <source>
        <dbReference type="EMBL" id="HHH12741.1"/>
    </source>
</evidence>
<evidence type="ECO:0000256" key="2">
    <source>
        <dbReference type="ARBA" id="ARBA00010961"/>
    </source>
</evidence>
<proteinExistence type="inferred from homology"/>
<evidence type="ECO:0000256" key="3">
    <source>
        <dbReference type="ARBA" id="ARBA00022578"/>
    </source>
</evidence>
<keyword evidence="3" id="KW-0815">Transposition</keyword>
<name>A0A7C5MW27_9GAMM</name>
<protein>
    <submittedName>
        <fullName evidence="6">Uncharacterized protein</fullName>
    </submittedName>
</protein>
<dbReference type="Proteomes" id="UP000886100">
    <property type="component" value="Unassembled WGS sequence"/>
</dbReference>
<sequence length="61" mass="6666">MDAVVNGHCERTPETRLGRLGLKMPKLHSGSYFPSFSEPRKASEQALVAVDFAILALHSVV</sequence>
<gene>
    <name evidence="6" type="ORF">ENJ98_00730</name>
</gene>
<dbReference type="GO" id="GO:0006313">
    <property type="term" value="P:DNA transposition"/>
    <property type="evidence" value="ECO:0007669"/>
    <property type="project" value="InterPro"/>
</dbReference>
<comment type="function">
    <text evidence="1">Required for the transposition of the insertion element.</text>
</comment>
<dbReference type="EMBL" id="DROM01000046">
    <property type="protein sequence ID" value="HHH12741.1"/>
    <property type="molecule type" value="Genomic_DNA"/>
</dbReference>
<comment type="caution">
    <text evidence="6">The sequence shown here is derived from an EMBL/GenBank/DDBJ whole genome shotgun (WGS) entry which is preliminary data.</text>
</comment>